<gene>
    <name evidence="1" type="ORF">Bhyg_06909</name>
</gene>
<comment type="caution">
    <text evidence="1">The sequence shown here is derived from an EMBL/GenBank/DDBJ whole genome shotgun (WGS) entry which is preliminary data.</text>
</comment>
<reference evidence="1" key="1">
    <citation type="submission" date="2022-07" db="EMBL/GenBank/DDBJ databases">
        <authorList>
            <person name="Trinca V."/>
            <person name="Uliana J.V.C."/>
            <person name="Torres T.T."/>
            <person name="Ward R.J."/>
            <person name="Monesi N."/>
        </authorList>
    </citation>
    <scope>NUCLEOTIDE SEQUENCE</scope>
    <source>
        <strain evidence="1">HSMRA1968</strain>
        <tissue evidence="1">Whole embryos</tissue>
    </source>
</reference>
<proteinExistence type="predicted"/>
<sequence length="87" mass="10360">MFQDKRRQFSIQKRNSIEYFSSDVRKWFDRPMKNFLTQQELDVNGLSAEIIEQPFFDDISPRNVTTVVDDTVVLKCRVKNKGNRTQD</sequence>
<dbReference type="AlphaFoldDB" id="A0A9Q0N3J4"/>
<keyword evidence="2" id="KW-1185">Reference proteome</keyword>
<evidence type="ECO:0000313" key="2">
    <source>
        <dbReference type="Proteomes" id="UP001151699"/>
    </source>
</evidence>
<dbReference type="Proteomes" id="UP001151699">
    <property type="component" value="Chromosome B"/>
</dbReference>
<dbReference type="EMBL" id="WJQU01000002">
    <property type="protein sequence ID" value="KAJ6641964.1"/>
    <property type="molecule type" value="Genomic_DNA"/>
</dbReference>
<accession>A0A9Q0N3J4</accession>
<protein>
    <submittedName>
        <fullName evidence="1">Uncharacterized protein</fullName>
    </submittedName>
</protein>
<evidence type="ECO:0000313" key="1">
    <source>
        <dbReference type="EMBL" id="KAJ6641964.1"/>
    </source>
</evidence>
<name>A0A9Q0N3J4_9DIPT</name>
<organism evidence="1 2">
    <name type="scientific">Pseudolycoriella hygida</name>
    <dbReference type="NCBI Taxonomy" id="35572"/>
    <lineage>
        <taxon>Eukaryota</taxon>
        <taxon>Metazoa</taxon>
        <taxon>Ecdysozoa</taxon>
        <taxon>Arthropoda</taxon>
        <taxon>Hexapoda</taxon>
        <taxon>Insecta</taxon>
        <taxon>Pterygota</taxon>
        <taxon>Neoptera</taxon>
        <taxon>Endopterygota</taxon>
        <taxon>Diptera</taxon>
        <taxon>Nematocera</taxon>
        <taxon>Sciaroidea</taxon>
        <taxon>Sciaridae</taxon>
        <taxon>Pseudolycoriella</taxon>
    </lineage>
</organism>